<sequence length="323" mass="35989">MSHQHILETQGFEPGLLRALSARAQAHERDLVRGTNTRIRGLSAVNLFYQPSTRTHASFRWAETVMGMTIVYDTEHAGETSSEVKGESLADTIRIHTGYAPIPSHLVVVVRHTLAGAAEEFAAHSGETHIINAGCGKSSGQHPTQSLLDVLFLFKVRPRLAEPTITMVGDLRNGRTARSLSYLARKAYPGLKKINFVSPSSLAMMQDIKEHLTAHSVPFSEVTNSEEFPDVLRQTDVLYMTRIQKEDLGGEEREKFEELQVAFQLNSESIQHLPSDAAILHPLPRNKEILPEVDSDPRALYFKQAKYAIPVRMATLELVFGKL</sequence>
<accession>A0A1F5PF07</accession>
<evidence type="ECO:0000256" key="5">
    <source>
        <dbReference type="ARBA" id="ARBA00048859"/>
    </source>
</evidence>
<dbReference type="InterPro" id="IPR036901">
    <property type="entry name" value="Asp/Orn_carbamoylTrfase_sf"/>
</dbReference>
<comment type="caution">
    <text evidence="9">The sequence shown here is derived from an EMBL/GenBank/DDBJ whole genome shotgun (WGS) entry which is preliminary data.</text>
</comment>
<dbReference type="GO" id="GO:0006520">
    <property type="term" value="P:amino acid metabolic process"/>
    <property type="evidence" value="ECO:0007669"/>
    <property type="project" value="InterPro"/>
</dbReference>
<protein>
    <recommendedName>
        <fullName evidence="2">aspartate carbamoyltransferase</fullName>
        <ecNumber evidence="2">2.1.3.2</ecNumber>
    </recommendedName>
</protein>
<evidence type="ECO:0000313" key="9">
    <source>
        <dbReference type="EMBL" id="OGE88478.1"/>
    </source>
</evidence>
<dbReference type="InterPro" id="IPR006132">
    <property type="entry name" value="Asp/Orn_carbamoyltranf_P-bd"/>
</dbReference>
<organism evidence="9 10">
    <name type="scientific">Candidatus Doudnabacteria bacterium RIFCSPHIGHO2_01_FULL_50_11</name>
    <dbReference type="NCBI Taxonomy" id="1817828"/>
    <lineage>
        <taxon>Bacteria</taxon>
        <taxon>Candidatus Doudnaibacteriota</taxon>
    </lineage>
</organism>
<dbReference type="EMBL" id="MFEO01000033">
    <property type="protein sequence ID" value="OGE88478.1"/>
    <property type="molecule type" value="Genomic_DNA"/>
</dbReference>
<dbReference type="SUPFAM" id="SSF53671">
    <property type="entry name" value="Aspartate/ornithine carbamoyltransferase"/>
    <property type="match status" value="1"/>
</dbReference>
<evidence type="ECO:0000256" key="6">
    <source>
        <dbReference type="RuleBase" id="RU003634"/>
    </source>
</evidence>
<dbReference type="EC" id="2.1.3.2" evidence="2"/>
<dbReference type="Gene3D" id="3.40.50.1370">
    <property type="entry name" value="Aspartate/ornithine carbamoyltransferase"/>
    <property type="match status" value="2"/>
</dbReference>
<dbReference type="Pfam" id="PF02729">
    <property type="entry name" value="OTCace_N"/>
    <property type="match status" value="1"/>
</dbReference>
<feature type="domain" description="Aspartate/ornithine carbamoyltransferase Asp/Orn-binding" evidence="7">
    <location>
        <begin position="164"/>
        <end position="318"/>
    </location>
</feature>
<dbReference type="GO" id="GO:0016597">
    <property type="term" value="F:amino acid binding"/>
    <property type="evidence" value="ECO:0007669"/>
    <property type="project" value="InterPro"/>
</dbReference>
<comment type="similarity">
    <text evidence="6">Belongs to the aspartate/ornithine carbamoyltransferase superfamily.</text>
</comment>
<evidence type="ECO:0000256" key="4">
    <source>
        <dbReference type="ARBA" id="ARBA00022975"/>
    </source>
</evidence>
<evidence type="ECO:0000256" key="1">
    <source>
        <dbReference type="ARBA" id="ARBA00004852"/>
    </source>
</evidence>
<dbReference type="GO" id="GO:0004070">
    <property type="term" value="F:aspartate carbamoyltransferase activity"/>
    <property type="evidence" value="ECO:0007669"/>
    <property type="project" value="UniProtKB-EC"/>
</dbReference>
<dbReference type="PANTHER" id="PTHR45753:SF6">
    <property type="entry name" value="ASPARTATE CARBAMOYLTRANSFERASE"/>
    <property type="match status" value="1"/>
</dbReference>
<dbReference type="GO" id="GO:0044205">
    <property type="term" value="P:'de novo' UMP biosynthetic process"/>
    <property type="evidence" value="ECO:0007669"/>
    <property type="project" value="UniProtKB-UniPathway"/>
</dbReference>
<reference evidence="9 10" key="1">
    <citation type="journal article" date="2016" name="Nat. Commun.">
        <title>Thousands of microbial genomes shed light on interconnected biogeochemical processes in an aquifer system.</title>
        <authorList>
            <person name="Anantharaman K."/>
            <person name="Brown C.T."/>
            <person name="Hug L.A."/>
            <person name="Sharon I."/>
            <person name="Castelle C.J."/>
            <person name="Probst A.J."/>
            <person name="Thomas B.C."/>
            <person name="Singh A."/>
            <person name="Wilkins M.J."/>
            <person name="Karaoz U."/>
            <person name="Brodie E.L."/>
            <person name="Williams K.H."/>
            <person name="Hubbard S.S."/>
            <person name="Banfield J.F."/>
        </authorList>
    </citation>
    <scope>NUCLEOTIDE SEQUENCE [LARGE SCALE GENOMIC DNA]</scope>
</reference>
<keyword evidence="3 6" id="KW-0808">Transferase</keyword>
<gene>
    <name evidence="9" type="ORF">A2722_01105</name>
</gene>
<keyword evidence="4" id="KW-0665">Pyrimidine biosynthesis</keyword>
<dbReference type="PRINTS" id="PR00100">
    <property type="entry name" value="AOTCASE"/>
</dbReference>
<dbReference type="AlphaFoldDB" id="A0A1F5PF07"/>
<comment type="pathway">
    <text evidence="1">Pyrimidine metabolism; UMP biosynthesis via de novo pathway; (S)-dihydroorotate from bicarbonate: step 2/3.</text>
</comment>
<evidence type="ECO:0000313" key="10">
    <source>
        <dbReference type="Proteomes" id="UP000178377"/>
    </source>
</evidence>
<evidence type="ECO:0000256" key="2">
    <source>
        <dbReference type="ARBA" id="ARBA00013008"/>
    </source>
</evidence>
<evidence type="ECO:0000256" key="3">
    <source>
        <dbReference type="ARBA" id="ARBA00022679"/>
    </source>
</evidence>
<comment type="catalytic activity">
    <reaction evidence="5">
        <text>carbamoyl phosphate + L-aspartate = N-carbamoyl-L-aspartate + phosphate + H(+)</text>
        <dbReference type="Rhea" id="RHEA:20013"/>
        <dbReference type="ChEBI" id="CHEBI:15378"/>
        <dbReference type="ChEBI" id="CHEBI:29991"/>
        <dbReference type="ChEBI" id="CHEBI:32814"/>
        <dbReference type="ChEBI" id="CHEBI:43474"/>
        <dbReference type="ChEBI" id="CHEBI:58228"/>
        <dbReference type="EC" id="2.1.3.2"/>
    </reaction>
</comment>
<dbReference type="Proteomes" id="UP000178377">
    <property type="component" value="Unassembled WGS sequence"/>
</dbReference>
<dbReference type="PANTHER" id="PTHR45753">
    <property type="entry name" value="ORNITHINE CARBAMOYLTRANSFERASE, MITOCHONDRIAL"/>
    <property type="match status" value="1"/>
</dbReference>
<dbReference type="FunFam" id="3.40.50.1370:FF:000002">
    <property type="entry name" value="Aspartate carbamoyltransferase 2"/>
    <property type="match status" value="1"/>
</dbReference>
<dbReference type="PRINTS" id="PR00101">
    <property type="entry name" value="ATCASE"/>
</dbReference>
<dbReference type="InterPro" id="IPR006131">
    <property type="entry name" value="Asp_carbamoyltransf_Asp/Orn-bd"/>
</dbReference>
<dbReference type="UniPathway" id="UPA00070">
    <property type="reaction ID" value="UER00116"/>
</dbReference>
<dbReference type="Pfam" id="PF00185">
    <property type="entry name" value="OTCace"/>
    <property type="match status" value="1"/>
</dbReference>
<dbReference type="InterPro" id="IPR006130">
    <property type="entry name" value="Asp/Orn_carbamoylTrfase"/>
</dbReference>
<evidence type="ECO:0000259" key="8">
    <source>
        <dbReference type="Pfam" id="PF02729"/>
    </source>
</evidence>
<evidence type="ECO:0000259" key="7">
    <source>
        <dbReference type="Pfam" id="PF00185"/>
    </source>
</evidence>
<feature type="domain" description="Aspartate/ornithine carbamoyltransferase carbamoyl-P binding" evidence="8">
    <location>
        <begin position="4"/>
        <end position="152"/>
    </location>
</feature>
<name>A0A1F5PF07_9BACT</name>
<dbReference type="STRING" id="1817828.A2722_01105"/>
<proteinExistence type="inferred from homology"/>